<dbReference type="GO" id="GO:0005978">
    <property type="term" value="P:glycogen biosynthetic process"/>
    <property type="evidence" value="ECO:0007669"/>
    <property type="project" value="UniProtKB-UniRule"/>
</dbReference>
<dbReference type="Pfam" id="PF02922">
    <property type="entry name" value="CBM_48"/>
    <property type="match status" value="1"/>
</dbReference>
<evidence type="ECO:0000256" key="9">
    <source>
        <dbReference type="ARBA" id="ARBA00023277"/>
    </source>
</evidence>
<feature type="active site" description="Proton donor" evidence="10 11">
    <location>
        <position position="362"/>
    </location>
</feature>
<accession>A0A1H8Q2D9</accession>
<dbReference type="Gene3D" id="2.60.40.1180">
    <property type="entry name" value="Golgi alpha-mannosidase II"/>
    <property type="match status" value="1"/>
</dbReference>
<dbReference type="InterPro" id="IPR013780">
    <property type="entry name" value="Glyco_hydro_b"/>
</dbReference>
<comment type="catalytic activity">
    <reaction evidence="1 10">
        <text>Transfers a segment of a (1-&gt;4)-alpha-D-glucan chain to a primary hydroxy group in a similar glucan chain.</text>
        <dbReference type="EC" id="2.4.1.18"/>
    </reaction>
</comment>
<dbReference type="InterPro" id="IPR006047">
    <property type="entry name" value="GH13_cat_dom"/>
</dbReference>
<keyword evidence="7 10" id="KW-0808">Transferase</keyword>
<keyword evidence="8 10" id="KW-0320">Glycogen biosynthesis</keyword>
<dbReference type="OrthoDB" id="9800174at2"/>
<dbReference type="UniPathway" id="UPA00164"/>
<evidence type="ECO:0000313" key="13">
    <source>
        <dbReference type="EMBL" id="SEO48151.1"/>
    </source>
</evidence>
<dbReference type="InterPro" id="IPR013783">
    <property type="entry name" value="Ig-like_fold"/>
</dbReference>
<dbReference type="Gene3D" id="3.20.20.80">
    <property type="entry name" value="Glycosidases"/>
    <property type="match status" value="1"/>
</dbReference>
<evidence type="ECO:0000256" key="5">
    <source>
        <dbReference type="ARBA" id="ARBA00022600"/>
    </source>
</evidence>
<evidence type="ECO:0000256" key="7">
    <source>
        <dbReference type="ARBA" id="ARBA00022679"/>
    </source>
</evidence>
<dbReference type="GO" id="GO:0043169">
    <property type="term" value="F:cation binding"/>
    <property type="evidence" value="ECO:0007669"/>
    <property type="project" value="InterPro"/>
</dbReference>
<evidence type="ECO:0000256" key="4">
    <source>
        <dbReference type="ARBA" id="ARBA00009000"/>
    </source>
</evidence>
<evidence type="ECO:0000256" key="1">
    <source>
        <dbReference type="ARBA" id="ARBA00000826"/>
    </source>
</evidence>
<dbReference type="HAMAP" id="MF_00685">
    <property type="entry name" value="GlgB"/>
    <property type="match status" value="1"/>
</dbReference>
<evidence type="ECO:0000256" key="6">
    <source>
        <dbReference type="ARBA" id="ARBA00022676"/>
    </source>
</evidence>
<keyword evidence="14" id="KW-1185">Reference proteome</keyword>
<dbReference type="GO" id="GO:0005829">
    <property type="term" value="C:cytosol"/>
    <property type="evidence" value="ECO:0007669"/>
    <property type="project" value="TreeGrafter"/>
</dbReference>
<dbReference type="FunFam" id="2.60.40.10:FF:000169">
    <property type="entry name" value="1,4-alpha-glucan branching enzyme GlgB"/>
    <property type="match status" value="1"/>
</dbReference>
<evidence type="ECO:0000256" key="11">
    <source>
        <dbReference type="PIRSR" id="PIRSR000463-1"/>
    </source>
</evidence>
<name>A0A1H8Q2D9_9FIRM</name>
<reference evidence="13 14" key="1">
    <citation type="submission" date="2016-10" db="EMBL/GenBank/DDBJ databases">
        <authorList>
            <person name="de Groot N.N."/>
        </authorList>
    </citation>
    <scope>NUCLEOTIDE SEQUENCE [LARGE SCALE GENOMIC DNA]</scope>
    <source>
        <strain evidence="13 14">DSM 13305</strain>
    </source>
</reference>
<dbReference type="SUPFAM" id="SSF51445">
    <property type="entry name" value="(Trans)glycosidases"/>
    <property type="match status" value="1"/>
</dbReference>
<evidence type="ECO:0000256" key="10">
    <source>
        <dbReference type="HAMAP-Rule" id="MF_00685"/>
    </source>
</evidence>
<comment type="function">
    <text evidence="2 10">Catalyzes the formation of the alpha-1,6-glucosidic linkages in glycogen by scission of a 1,4-alpha-linked oligosaccharide from growing alpha-1,4-glucan chains and the subsequent attachment of the oligosaccharide to the alpha-1,6 position.</text>
</comment>
<dbReference type="SUPFAM" id="SSF51011">
    <property type="entry name" value="Glycosyl hydrolase domain"/>
    <property type="match status" value="1"/>
</dbReference>
<dbReference type="NCBIfam" id="NF008967">
    <property type="entry name" value="PRK12313.1"/>
    <property type="match status" value="1"/>
</dbReference>
<dbReference type="FunFam" id="2.60.40.1180:FF:000002">
    <property type="entry name" value="1,4-alpha-glucan branching enzyme GlgB"/>
    <property type="match status" value="1"/>
</dbReference>
<sequence>MNISLLTEENLYLFHEGSNFRSYQLLGAHLVEEDGVSGVRFAVWAPNAKEVRVVGDFNVWNGIYHVLQRVPQSGVWELFVPGLTKGDLYKFEIHTYSDSSFLKADPYAFYSQLRPDTASVVYDLSEYAWQDEAWQKAKRENQILEKPVVIYEVHLGSWRRTLENDWMTYRDIANQLVEYVVDMGYTHIELLPVAEHPLDASWGYQATGYYSVTSRYGRPEDFMYLIDLCHQKGIGVILDWVPGHFCKDSHGLRLFDGTCLYESDNPQRSENWEWGTCNFDFGRPEVSSFLISNALFWLDEYHIDGLRVDAVANMLYLNYGKKEGEWSPNQYGEDGNLDAMQLLRRANQVIFAQHPGVLMIAEESTSWPMITWPTDKGGMGFNFKWNMGWMNDMLRYMALDPLSRKWHHSLVTFSLMYAFSENFILPLSHDEVVHLKKSLLDKMPGDYWQKFANLRAFYGYWMSHPGKKLLFMGGEFGQFVEWRDRHSLDWHLLEHDKHRQLQDYVRDLNHLYQTEKALWEIDFKWNGFQWIDCNDASQSVISFIRRGKDPEDFLIIVCNFTPVVREDYRIGVPEAGSYREIFNSDREGYGGSGQQNPANMEAQAIAWHNQPYSLALRIPPLATLYIKPDKEKR</sequence>
<dbReference type="CDD" id="cd02855">
    <property type="entry name" value="E_set_GBE_prok_N"/>
    <property type="match status" value="1"/>
</dbReference>
<evidence type="ECO:0000256" key="2">
    <source>
        <dbReference type="ARBA" id="ARBA00002953"/>
    </source>
</evidence>
<organism evidence="13 14">
    <name type="scientific">Propionispora vibrioides</name>
    <dbReference type="NCBI Taxonomy" id="112903"/>
    <lineage>
        <taxon>Bacteria</taxon>
        <taxon>Bacillati</taxon>
        <taxon>Bacillota</taxon>
        <taxon>Negativicutes</taxon>
        <taxon>Selenomonadales</taxon>
        <taxon>Sporomusaceae</taxon>
        <taxon>Propionispora</taxon>
    </lineage>
</organism>
<dbReference type="SMART" id="SM00642">
    <property type="entry name" value="Aamy"/>
    <property type="match status" value="1"/>
</dbReference>
<dbReference type="NCBIfam" id="TIGR01515">
    <property type="entry name" value="branching_enzym"/>
    <property type="match status" value="1"/>
</dbReference>
<dbReference type="PANTHER" id="PTHR43651">
    <property type="entry name" value="1,4-ALPHA-GLUCAN-BRANCHING ENZYME"/>
    <property type="match status" value="1"/>
</dbReference>
<dbReference type="RefSeq" id="WP_091743978.1">
    <property type="nucleotide sequence ID" value="NZ_FODY01000002.1"/>
</dbReference>
<dbReference type="InterPro" id="IPR006048">
    <property type="entry name" value="A-amylase/branching_C"/>
</dbReference>
<evidence type="ECO:0000313" key="14">
    <source>
        <dbReference type="Proteomes" id="UP000198847"/>
    </source>
</evidence>
<dbReference type="InterPro" id="IPR017853">
    <property type="entry name" value="GH"/>
</dbReference>
<protein>
    <recommendedName>
        <fullName evidence="10">1,4-alpha-glucan branching enzyme GlgB</fullName>
        <ecNumber evidence="10">2.4.1.18</ecNumber>
    </recommendedName>
    <alternativeName>
        <fullName evidence="10">1,4-alpha-D-glucan:1,4-alpha-D-glucan 6-glucosyl-transferase</fullName>
    </alternativeName>
    <alternativeName>
        <fullName evidence="10">Alpha-(1-&gt;4)-glucan branching enzyme</fullName>
    </alternativeName>
    <alternativeName>
        <fullName evidence="10">Glycogen branching enzyme</fullName>
        <shortName evidence="10">BE</shortName>
    </alternativeName>
</protein>
<evidence type="ECO:0000256" key="8">
    <source>
        <dbReference type="ARBA" id="ARBA00023056"/>
    </source>
</evidence>
<gene>
    <name evidence="10" type="primary">glgB</name>
    <name evidence="13" type="ORF">SAMN04490178_102157</name>
</gene>
<keyword evidence="9 10" id="KW-0119">Carbohydrate metabolism</keyword>
<dbReference type="PANTHER" id="PTHR43651:SF3">
    <property type="entry name" value="1,4-ALPHA-GLUCAN-BRANCHING ENZYME"/>
    <property type="match status" value="1"/>
</dbReference>
<dbReference type="EMBL" id="FODY01000002">
    <property type="protein sequence ID" value="SEO48151.1"/>
    <property type="molecule type" value="Genomic_DNA"/>
</dbReference>
<dbReference type="Pfam" id="PF02806">
    <property type="entry name" value="Alpha-amylase_C"/>
    <property type="match status" value="1"/>
</dbReference>
<dbReference type="CDD" id="cd11322">
    <property type="entry name" value="AmyAc_Glg_BE"/>
    <property type="match status" value="1"/>
</dbReference>
<dbReference type="PIRSF" id="PIRSF000463">
    <property type="entry name" value="GlgB"/>
    <property type="match status" value="1"/>
</dbReference>
<comment type="similarity">
    <text evidence="4 10">Belongs to the glycosyl hydrolase 13 family. GlgB subfamily.</text>
</comment>
<dbReference type="AlphaFoldDB" id="A0A1H8Q2D9"/>
<dbReference type="InterPro" id="IPR044143">
    <property type="entry name" value="GlgB_N_E_set_prok"/>
</dbReference>
<keyword evidence="5 10" id="KW-0321">Glycogen metabolism</keyword>
<proteinExistence type="inferred from homology"/>
<dbReference type="InterPro" id="IPR006407">
    <property type="entry name" value="GlgB"/>
</dbReference>
<evidence type="ECO:0000256" key="3">
    <source>
        <dbReference type="ARBA" id="ARBA00004964"/>
    </source>
</evidence>
<dbReference type="Pfam" id="PF00128">
    <property type="entry name" value="Alpha-amylase"/>
    <property type="match status" value="1"/>
</dbReference>
<keyword evidence="6 10" id="KW-0328">Glycosyltransferase</keyword>
<dbReference type="EC" id="2.4.1.18" evidence="10"/>
<dbReference type="FunFam" id="3.20.20.80:FF:000003">
    <property type="entry name" value="1,4-alpha-glucan branching enzyme GlgB"/>
    <property type="match status" value="1"/>
</dbReference>
<comment type="pathway">
    <text evidence="3 10">Glycan biosynthesis; glycogen biosynthesis.</text>
</comment>
<dbReference type="GO" id="GO:0004553">
    <property type="term" value="F:hydrolase activity, hydrolyzing O-glycosyl compounds"/>
    <property type="evidence" value="ECO:0007669"/>
    <property type="project" value="InterPro"/>
</dbReference>
<feature type="active site" description="Nucleophile" evidence="10 11">
    <location>
        <position position="309"/>
    </location>
</feature>
<dbReference type="Proteomes" id="UP000198847">
    <property type="component" value="Unassembled WGS sequence"/>
</dbReference>
<evidence type="ECO:0000259" key="12">
    <source>
        <dbReference type="SMART" id="SM00642"/>
    </source>
</evidence>
<dbReference type="InterPro" id="IPR004193">
    <property type="entry name" value="Glyco_hydro_13_N"/>
</dbReference>
<dbReference type="STRING" id="112903.SAMN04490178_102157"/>
<dbReference type="GO" id="GO:0003844">
    <property type="term" value="F:1,4-alpha-glucan branching enzyme activity"/>
    <property type="evidence" value="ECO:0007669"/>
    <property type="project" value="UniProtKB-UniRule"/>
</dbReference>
<dbReference type="Gene3D" id="2.60.40.10">
    <property type="entry name" value="Immunoglobulins"/>
    <property type="match status" value="1"/>
</dbReference>
<dbReference type="NCBIfam" id="NF003811">
    <property type="entry name" value="PRK05402.1"/>
    <property type="match status" value="1"/>
</dbReference>
<feature type="domain" description="Glycosyl hydrolase family 13 catalytic" evidence="12">
    <location>
        <begin position="152"/>
        <end position="506"/>
    </location>
</feature>
<dbReference type="InterPro" id="IPR037439">
    <property type="entry name" value="Branching_enzy"/>
</dbReference>
<comment type="subunit">
    <text evidence="10">Monomer.</text>
</comment>